<dbReference type="OrthoDB" id="6495095at2"/>
<feature type="domain" description="Fe/B12 periplasmic-binding" evidence="2">
    <location>
        <begin position="90"/>
        <end position="350"/>
    </location>
</feature>
<dbReference type="Proteomes" id="UP000196138">
    <property type="component" value="Chromosome"/>
</dbReference>
<protein>
    <recommendedName>
        <fullName evidence="2">Fe/B12 periplasmic-binding domain-containing protein</fullName>
    </recommendedName>
</protein>
<keyword evidence="4" id="KW-1185">Reference proteome</keyword>
<dbReference type="GO" id="GO:0071281">
    <property type="term" value="P:cellular response to iron ion"/>
    <property type="evidence" value="ECO:0007669"/>
    <property type="project" value="TreeGrafter"/>
</dbReference>
<dbReference type="AlphaFoldDB" id="A0A1Y0ETD8"/>
<evidence type="ECO:0000256" key="1">
    <source>
        <dbReference type="ARBA" id="ARBA00022729"/>
    </source>
</evidence>
<dbReference type="InterPro" id="IPR050902">
    <property type="entry name" value="ABC_Transporter_SBP"/>
</dbReference>
<dbReference type="InterPro" id="IPR054828">
    <property type="entry name" value="Vit_B12_bind_prot"/>
</dbReference>
<gene>
    <name evidence="3" type="ORF">CCO03_11290</name>
</gene>
<dbReference type="Gene3D" id="3.40.50.1980">
    <property type="entry name" value="Nitrogenase molybdenum iron protein domain"/>
    <property type="match status" value="2"/>
</dbReference>
<evidence type="ECO:0000313" key="3">
    <source>
        <dbReference type="EMBL" id="ARU06798.1"/>
    </source>
</evidence>
<evidence type="ECO:0000313" key="4">
    <source>
        <dbReference type="Proteomes" id="UP000196138"/>
    </source>
</evidence>
<organism evidence="3 4">
    <name type="scientific">Comamonas serinivorans</name>
    <dbReference type="NCBI Taxonomy" id="1082851"/>
    <lineage>
        <taxon>Bacteria</taxon>
        <taxon>Pseudomonadati</taxon>
        <taxon>Pseudomonadota</taxon>
        <taxon>Betaproteobacteria</taxon>
        <taxon>Burkholderiales</taxon>
        <taxon>Comamonadaceae</taxon>
        <taxon>Comamonas</taxon>
    </lineage>
</organism>
<dbReference type="EMBL" id="CP021455">
    <property type="protein sequence ID" value="ARU06798.1"/>
    <property type="molecule type" value="Genomic_DNA"/>
</dbReference>
<dbReference type="NCBIfam" id="NF038402">
    <property type="entry name" value="TroA_like"/>
    <property type="match status" value="1"/>
</dbReference>
<reference evidence="3 4" key="1">
    <citation type="submission" date="2017-05" db="EMBL/GenBank/DDBJ databases">
        <authorList>
            <person name="Song R."/>
            <person name="Chenine A.L."/>
            <person name="Ruprecht R.M."/>
        </authorList>
    </citation>
    <scope>NUCLEOTIDE SEQUENCE [LARGE SCALE GENOMIC DNA]</scope>
    <source>
        <strain evidence="3 4">DSM 26136</strain>
    </source>
</reference>
<keyword evidence="1" id="KW-0732">Signal</keyword>
<name>A0A1Y0ETD8_9BURK</name>
<dbReference type="SUPFAM" id="SSF53807">
    <property type="entry name" value="Helical backbone' metal receptor"/>
    <property type="match status" value="1"/>
</dbReference>
<dbReference type="Pfam" id="PF01497">
    <property type="entry name" value="Peripla_BP_2"/>
    <property type="match status" value="1"/>
</dbReference>
<proteinExistence type="predicted"/>
<sequence>MTNKRQGRDTPHAIDPGCAWAARPRRSFATLARVALGAAGCAGLLVALLTASMPAAAAPAGPQATLTTPRAIQIRDDHGRLVQLKRPPQRIVSLLPSLTESVCALGACDRLVGVDRYSNWPAGVTRLPQVGGGVDPNVESIVAQRPDIVLASAASRGVERLQALGIPVLTIEPKGGMADARRVLGTLAQLLGLPAARADAVWAQAERQLREAVARMPAASKGMTVFFEASAGPYGAGPQSFIGEVLSALGLVNALPAELGPFPRLNPEYVVRARPQFIMSSERADLPDAAVPERVSFRYPGWNEMPAVREGRVCLFTRAQADVLVRPGPRLGEAAAIVADCVNRRVARTTGHAP</sequence>
<evidence type="ECO:0000259" key="2">
    <source>
        <dbReference type="PROSITE" id="PS50983"/>
    </source>
</evidence>
<dbReference type="KEGG" id="cser:CCO03_11290"/>
<dbReference type="InterPro" id="IPR002491">
    <property type="entry name" value="ABC_transptr_periplasmic_BD"/>
</dbReference>
<dbReference type="PANTHER" id="PTHR30535">
    <property type="entry name" value="VITAMIN B12-BINDING PROTEIN"/>
    <property type="match status" value="1"/>
</dbReference>
<accession>A0A1Y0ETD8</accession>
<dbReference type="PROSITE" id="PS50983">
    <property type="entry name" value="FE_B12_PBP"/>
    <property type="match status" value="1"/>
</dbReference>
<dbReference type="PANTHER" id="PTHR30535:SF34">
    <property type="entry name" value="MOLYBDATE-BINDING PROTEIN MOLA"/>
    <property type="match status" value="1"/>
</dbReference>